<accession>A0ABU9ED84</accession>
<dbReference type="Proteomes" id="UP001484239">
    <property type="component" value="Unassembled WGS sequence"/>
</dbReference>
<dbReference type="EMBL" id="JBBHLI010000009">
    <property type="protein sequence ID" value="MEK9502069.1"/>
    <property type="molecule type" value="Genomic_DNA"/>
</dbReference>
<evidence type="ECO:0000256" key="2">
    <source>
        <dbReference type="ARBA" id="ARBA00022801"/>
    </source>
</evidence>
<comment type="caution">
    <text evidence="3">The sequence shown here is derived from an EMBL/GenBank/DDBJ whole genome shotgun (WGS) entry which is preliminary data.</text>
</comment>
<keyword evidence="4" id="KW-1185">Reference proteome</keyword>
<dbReference type="PANTHER" id="PTHR31793:SF27">
    <property type="entry name" value="NOVEL THIOESTERASE SUPERFAMILY DOMAIN AND SAPOSIN A-TYPE DOMAIN CONTAINING PROTEIN (0610012H03RIK)"/>
    <property type="match status" value="1"/>
</dbReference>
<protein>
    <submittedName>
        <fullName evidence="3">Thioesterase family protein</fullName>
        <ecNumber evidence="3">3.1.2.-</ecNumber>
    </submittedName>
</protein>
<proteinExistence type="inferred from homology"/>
<evidence type="ECO:0000313" key="4">
    <source>
        <dbReference type="Proteomes" id="UP001484239"/>
    </source>
</evidence>
<dbReference type="Gene3D" id="3.10.129.10">
    <property type="entry name" value="Hotdog Thioesterase"/>
    <property type="match status" value="1"/>
</dbReference>
<dbReference type="RefSeq" id="WP_405276785.1">
    <property type="nucleotide sequence ID" value="NZ_CP144380.1"/>
</dbReference>
<reference evidence="3 4" key="1">
    <citation type="submission" date="2024-02" db="EMBL/GenBank/DDBJ databases">
        <title>A novel Gemmatimonadota bacterium.</title>
        <authorList>
            <person name="Du Z.-J."/>
            <person name="Ye Y.-Q."/>
        </authorList>
    </citation>
    <scope>NUCLEOTIDE SEQUENCE [LARGE SCALE GENOMIC DNA]</scope>
    <source>
        <strain evidence="3 4">DH-20</strain>
    </source>
</reference>
<dbReference type="EC" id="3.1.2.-" evidence="3"/>
<evidence type="ECO:0000256" key="1">
    <source>
        <dbReference type="ARBA" id="ARBA00005953"/>
    </source>
</evidence>
<dbReference type="Pfam" id="PF13279">
    <property type="entry name" value="4HBT_2"/>
    <property type="match status" value="1"/>
</dbReference>
<dbReference type="InterPro" id="IPR050563">
    <property type="entry name" value="4-hydroxybenzoyl-CoA_TE"/>
</dbReference>
<organism evidence="3 4">
    <name type="scientific">Gaopeijia maritima</name>
    <dbReference type="NCBI Taxonomy" id="3119007"/>
    <lineage>
        <taxon>Bacteria</taxon>
        <taxon>Pseudomonadati</taxon>
        <taxon>Gemmatimonadota</taxon>
        <taxon>Longimicrobiia</taxon>
        <taxon>Gaopeijiales</taxon>
        <taxon>Gaopeijiaceae</taxon>
        <taxon>Gaopeijia</taxon>
    </lineage>
</organism>
<comment type="similarity">
    <text evidence="1">Belongs to the 4-hydroxybenzoyl-CoA thioesterase family.</text>
</comment>
<gene>
    <name evidence="3" type="ORF">WI372_13835</name>
</gene>
<name>A0ABU9ED84_9BACT</name>
<dbReference type="InterPro" id="IPR029069">
    <property type="entry name" value="HotDog_dom_sf"/>
</dbReference>
<dbReference type="SUPFAM" id="SSF54637">
    <property type="entry name" value="Thioesterase/thiol ester dehydrase-isomerase"/>
    <property type="match status" value="1"/>
</dbReference>
<dbReference type="CDD" id="cd00586">
    <property type="entry name" value="4HBT"/>
    <property type="match status" value="1"/>
</dbReference>
<sequence>MTESAFRFTHPVEVRFKDVDVGGHAHHSHALVYFEEARAAYWHRVTGREGLDGVNYILAEARQRYHARVLWPQRLGVGVRVSRLGKRHFEMEYEVRSAEGELLVSGSTTQVMYDYEAESSMPVPADTRAAIEEIDGPFGPGGLPVTNP</sequence>
<dbReference type="GO" id="GO:0016787">
    <property type="term" value="F:hydrolase activity"/>
    <property type="evidence" value="ECO:0007669"/>
    <property type="project" value="UniProtKB-KW"/>
</dbReference>
<keyword evidence="2 3" id="KW-0378">Hydrolase</keyword>
<dbReference type="PANTHER" id="PTHR31793">
    <property type="entry name" value="4-HYDROXYBENZOYL-COA THIOESTERASE FAMILY MEMBER"/>
    <property type="match status" value="1"/>
</dbReference>
<evidence type="ECO:0000313" key="3">
    <source>
        <dbReference type="EMBL" id="MEK9502069.1"/>
    </source>
</evidence>